<evidence type="ECO:0000313" key="2">
    <source>
        <dbReference type="EMBL" id="EUB64449.1"/>
    </source>
</evidence>
<dbReference type="Proteomes" id="UP000019149">
    <property type="component" value="Unassembled WGS sequence"/>
</dbReference>
<dbReference type="Gene3D" id="3.30.740.10">
    <property type="entry name" value="Protein Inhibitor Of Neuronal Nitric Oxide Synthase"/>
    <property type="match status" value="1"/>
</dbReference>
<accession>W6VC79</accession>
<feature type="region of interest" description="Disordered" evidence="1">
    <location>
        <begin position="180"/>
        <end position="214"/>
    </location>
</feature>
<dbReference type="CTD" id="36336708"/>
<dbReference type="GO" id="GO:0007017">
    <property type="term" value="P:microtubule-based process"/>
    <property type="evidence" value="ECO:0007669"/>
    <property type="project" value="InterPro"/>
</dbReference>
<evidence type="ECO:0000256" key="1">
    <source>
        <dbReference type="SAM" id="MobiDB-lite"/>
    </source>
</evidence>
<sequence>MNENSGTAHLSSHPDLLNIDREYADNLKILLDNSPSKGLEQLKVASICNDEKNDLVSKSNGITPSSTILPKKGPPLLVLETTASEDVTVPERDCGLKSIPEEAVSSYYKDDITNGVSFDQDSVRTFHTTIFLGNNAKPSNSTDLGKAVKVSTPVARSKSFGRKNMSARIQSLLEHFESSDRNFDSSSSLPEIPRNIEKRPAKQPSPEASMSENKFEDCQLPSRFRVSPKMWSLIQLLSNSPIVLKQMLRNSSPSVREELACLISTGVGPTFAHPHTGTCALVCKKPRRSLQEYTTIGMSNNERFEWKLNDFDMGIKDIVIEALSINDDKLRIAEHIKEHADLLYGGPHHCIVGKDFCGVGTQEKWMQCRMGDLKVYLYKSPRWSS</sequence>
<dbReference type="SMART" id="SM01375">
    <property type="entry name" value="Dynein_light"/>
    <property type="match status" value="1"/>
</dbReference>
<organism evidence="2 3">
    <name type="scientific">Echinococcus granulosus</name>
    <name type="common">Hydatid tapeworm</name>
    <dbReference type="NCBI Taxonomy" id="6210"/>
    <lineage>
        <taxon>Eukaryota</taxon>
        <taxon>Metazoa</taxon>
        <taxon>Spiralia</taxon>
        <taxon>Lophotrochozoa</taxon>
        <taxon>Platyhelminthes</taxon>
        <taxon>Cestoda</taxon>
        <taxon>Eucestoda</taxon>
        <taxon>Cyclophyllidea</taxon>
        <taxon>Taeniidae</taxon>
        <taxon>Echinococcus</taxon>
        <taxon>Echinococcus granulosus group</taxon>
    </lineage>
</organism>
<dbReference type="OrthoDB" id="6225235at2759"/>
<dbReference type="Pfam" id="PF01221">
    <property type="entry name" value="Dynein_light"/>
    <property type="match status" value="1"/>
</dbReference>
<dbReference type="GeneID" id="36336708"/>
<comment type="caution">
    <text evidence="2">The sequence shown here is derived from an EMBL/GenBank/DDBJ whole genome shotgun (WGS) entry which is preliminary data.</text>
</comment>
<dbReference type="GO" id="GO:0030286">
    <property type="term" value="C:dynein complex"/>
    <property type="evidence" value="ECO:0007669"/>
    <property type="project" value="InterPro"/>
</dbReference>
<dbReference type="SUPFAM" id="SSF54648">
    <property type="entry name" value="DLC"/>
    <property type="match status" value="1"/>
</dbReference>
<gene>
    <name evidence="2" type="ORF">EGR_00993</name>
</gene>
<dbReference type="RefSeq" id="XP_024355645.1">
    <property type="nucleotide sequence ID" value="XM_024490242.1"/>
</dbReference>
<dbReference type="KEGG" id="egl:EGR_00993"/>
<keyword evidence="3" id="KW-1185">Reference proteome</keyword>
<dbReference type="AlphaFoldDB" id="W6VC79"/>
<dbReference type="InterPro" id="IPR001372">
    <property type="entry name" value="Dynein_light_chain_typ-1/2"/>
</dbReference>
<evidence type="ECO:0000313" key="3">
    <source>
        <dbReference type="Proteomes" id="UP000019149"/>
    </source>
</evidence>
<protein>
    <submittedName>
        <fullName evidence="2">Uncharacterized protein</fullName>
    </submittedName>
</protein>
<dbReference type="OMA" id="ICNDEKN"/>
<proteinExistence type="predicted"/>
<dbReference type="EMBL" id="APAU02000003">
    <property type="protein sequence ID" value="EUB64449.1"/>
    <property type="molecule type" value="Genomic_DNA"/>
</dbReference>
<name>W6VC79_ECHGR</name>
<reference evidence="2 3" key="1">
    <citation type="journal article" date="2013" name="Nat. Genet.">
        <title>The genome of the hydatid tapeworm Echinococcus granulosus.</title>
        <authorList>
            <person name="Zheng H."/>
            <person name="Zhang W."/>
            <person name="Zhang L."/>
            <person name="Zhang Z."/>
            <person name="Li J."/>
            <person name="Lu G."/>
            <person name="Zhu Y."/>
            <person name="Wang Y."/>
            <person name="Huang Y."/>
            <person name="Liu J."/>
            <person name="Kang H."/>
            <person name="Chen J."/>
            <person name="Wang L."/>
            <person name="Chen A."/>
            <person name="Yu S."/>
            <person name="Gao Z."/>
            <person name="Jin L."/>
            <person name="Gu W."/>
            <person name="Wang Z."/>
            <person name="Zhao L."/>
            <person name="Shi B."/>
            <person name="Wen H."/>
            <person name="Lin R."/>
            <person name="Jones M.K."/>
            <person name="Brejova B."/>
            <person name="Vinar T."/>
            <person name="Zhao G."/>
            <person name="McManus D.P."/>
            <person name="Chen Z."/>
            <person name="Zhou Y."/>
            <person name="Wang S."/>
        </authorList>
    </citation>
    <scope>NUCLEOTIDE SEQUENCE [LARGE SCALE GENOMIC DNA]</scope>
</reference>
<dbReference type="InterPro" id="IPR037177">
    <property type="entry name" value="DLC_sf"/>
</dbReference>
<dbReference type="CDD" id="cd21450">
    <property type="entry name" value="DLC-like_DYNLL1-like"/>
    <property type="match status" value="1"/>
</dbReference>